<accession>A0A9Q3GI90</accession>
<dbReference type="AlphaFoldDB" id="A0A9Q3GI90"/>
<dbReference type="OrthoDB" id="2505365at2759"/>
<evidence type="ECO:0000259" key="1">
    <source>
        <dbReference type="Pfam" id="PF24626"/>
    </source>
</evidence>
<keyword evidence="3" id="KW-1185">Reference proteome</keyword>
<dbReference type="EMBL" id="AVOT02001863">
    <property type="protein sequence ID" value="MBW0468443.1"/>
    <property type="molecule type" value="Genomic_DNA"/>
</dbReference>
<proteinExistence type="predicted"/>
<dbReference type="Pfam" id="PF24626">
    <property type="entry name" value="SH3_Tf2-1"/>
    <property type="match status" value="1"/>
</dbReference>
<name>A0A9Q3GI90_9BASI</name>
<sequence>MVWCSPKNIKSTRTTKKLAERWLGLFPVLKQVSTHSYHLKLPTQWKSIQPVFHISLLEPVKTSIIPNRNKDPPLQIIILEQEEWEASQILDSKLKREIML</sequence>
<comment type="caution">
    <text evidence="2">The sequence shown here is derived from an EMBL/GenBank/DDBJ whole genome shotgun (WGS) entry which is preliminary data.</text>
</comment>
<evidence type="ECO:0000313" key="3">
    <source>
        <dbReference type="Proteomes" id="UP000765509"/>
    </source>
</evidence>
<organism evidence="2 3">
    <name type="scientific">Austropuccinia psidii MF-1</name>
    <dbReference type="NCBI Taxonomy" id="1389203"/>
    <lineage>
        <taxon>Eukaryota</taxon>
        <taxon>Fungi</taxon>
        <taxon>Dikarya</taxon>
        <taxon>Basidiomycota</taxon>
        <taxon>Pucciniomycotina</taxon>
        <taxon>Pucciniomycetes</taxon>
        <taxon>Pucciniales</taxon>
        <taxon>Sphaerophragmiaceae</taxon>
        <taxon>Austropuccinia</taxon>
    </lineage>
</organism>
<dbReference type="InterPro" id="IPR056924">
    <property type="entry name" value="SH3_Tf2-1"/>
</dbReference>
<protein>
    <recommendedName>
        <fullName evidence="1">Tf2-1-like SH3-like domain-containing protein</fullName>
    </recommendedName>
</protein>
<evidence type="ECO:0000313" key="2">
    <source>
        <dbReference type="EMBL" id="MBW0468443.1"/>
    </source>
</evidence>
<feature type="domain" description="Tf2-1-like SH3-like" evidence="1">
    <location>
        <begin position="1"/>
        <end position="60"/>
    </location>
</feature>
<gene>
    <name evidence="2" type="ORF">O181_008158</name>
</gene>
<dbReference type="Proteomes" id="UP000765509">
    <property type="component" value="Unassembled WGS sequence"/>
</dbReference>
<reference evidence="2" key="1">
    <citation type="submission" date="2021-03" db="EMBL/GenBank/DDBJ databases">
        <title>Draft genome sequence of rust myrtle Austropuccinia psidii MF-1, a brazilian biotype.</title>
        <authorList>
            <person name="Quecine M.C."/>
            <person name="Pachon D.M.R."/>
            <person name="Bonatelli M.L."/>
            <person name="Correr F.H."/>
            <person name="Franceschini L.M."/>
            <person name="Leite T.F."/>
            <person name="Margarido G.R.A."/>
            <person name="Almeida C.A."/>
            <person name="Ferrarezi J.A."/>
            <person name="Labate C.A."/>
        </authorList>
    </citation>
    <scope>NUCLEOTIDE SEQUENCE</scope>
    <source>
        <strain evidence="2">MF-1</strain>
    </source>
</reference>